<feature type="domain" description="Peptidase M12B" evidence="14">
    <location>
        <begin position="1"/>
        <end position="147"/>
    </location>
</feature>
<dbReference type="SUPFAM" id="SSF82895">
    <property type="entry name" value="TSP-1 type 1 repeat"/>
    <property type="match status" value="2"/>
</dbReference>
<dbReference type="InterPro" id="IPR024079">
    <property type="entry name" value="MetalloPept_cat_dom_sf"/>
</dbReference>
<dbReference type="AlphaFoldDB" id="A0AAV2PGN6"/>
<dbReference type="FunFam" id="2.20.100.10:FF:000006">
    <property type="entry name" value="A disintegrin and metalloproteinase with thrombospondin motifs 1"/>
    <property type="match status" value="1"/>
</dbReference>
<evidence type="ECO:0000256" key="5">
    <source>
        <dbReference type="ARBA" id="ARBA00022801"/>
    </source>
</evidence>
<dbReference type="PANTHER" id="PTHR13723:SF278">
    <property type="entry name" value="ADAM METALLOPEPTIDASE WITH THROMBOSPONDIN TYPE 1 MOTIF A, ISOFORM B"/>
    <property type="match status" value="1"/>
</dbReference>
<feature type="binding site" evidence="11">
    <location>
        <position position="145"/>
    </location>
    <ligand>
        <name>Ca(2+)</name>
        <dbReference type="ChEBI" id="CHEBI:29108"/>
        <label>2</label>
    </ligand>
</feature>
<dbReference type="PROSITE" id="PS50092">
    <property type="entry name" value="TSP1"/>
    <property type="match status" value="1"/>
</dbReference>
<protein>
    <recommendedName>
        <fullName evidence="14">Peptidase M12B domain-containing protein</fullName>
    </recommendedName>
</protein>
<evidence type="ECO:0000256" key="9">
    <source>
        <dbReference type="ARBA" id="ARBA00023180"/>
    </source>
</evidence>
<comment type="caution">
    <text evidence="13">Lacks conserved residue(s) required for the propagation of feature annotation.</text>
</comment>
<evidence type="ECO:0000256" key="6">
    <source>
        <dbReference type="ARBA" id="ARBA00022833"/>
    </source>
</evidence>
<feature type="disulfide bond" evidence="12">
    <location>
        <begin position="172"/>
        <end position="194"/>
    </location>
</feature>
<comment type="caution">
    <text evidence="15">The sequence shown here is derived from an EMBL/GenBank/DDBJ whole genome shotgun (WGS) entry which is preliminary data.</text>
</comment>
<dbReference type="Pfam" id="PF19030">
    <property type="entry name" value="TSP1_ADAMTS"/>
    <property type="match status" value="1"/>
</dbReference>
<sequence length="602" mass="68267">MLKMFCRWQKQELKYNTNHPRRYDTALLLTRENICRNPWTASCDTLGLAELGTMCSKHSSCAIVQDNGLSAAFTIAHEIGHLLNMPHDNDDRCAPHLNEDSEETLRMNVMSRMLDHNTLPWMWSNCSKHYLTEYLQGGHGTCLEDEPWSNKLADRKNDFTLAGELFNATKQCQYVFGRGSSICPYMPTCKRLWCTTSIKEKEGCRTQHMPWADGTYCAEGSWCLRGECVLKNKNGMKKINGQWSDWLPWSDCSRTCGVGVRKSERACDKPKPAYGGQYCIGKRVKFESCHSQPCPRGGVDFRTRQCQVYNGRNFGLPDIPENVKWIPKYAGINYDDSCKLFCQVQNSSSYFQLREKVEDGTTCGPDSYDICINGKCNLAGCDYVLNSTAKADTCGVCTGDNSTCEMTQGEVQEKRPYGYSDLLIIPEGAARIDIYQQAYPGLPSDDNYLALMDLETGEYLLNGHWVVTPFQKLVEFGGTLLEYTGSNIGLERINSTKPVQKKLLVQVLSVGDLHPPHIQFSYEKSKLHRNPSYYWKLGEWTNCSKPCVGERKRVPLCVKALGDIPAESELCKSLQKPAVLYESCIHTCPVHWRYTDWSKVSR</sequence>
<keyword evidence="8 12" id="KW-1015">Disulfide bond</keyword>
<dbReference type="GO" id="GO:0046872">
    <property type="term" value="F:metal ion binding"/>
    <property type="evidence" value="ECO:0007669"/>
    <property type="project" value="UniProtKB-KW"/>
</dbReference>
<accession>A0AAV2PGN6</accession>
<evidence type="ECO:0000256" key="10">
    <source>
        <dbReference type="PIRSR" id="PIRSR613273-1"/>
    </source>
</evidence>
<keyword evidence="16" id="KW-1185">Reference proteome</keyword>
<feature type="disulfide bond" evidence="12">
    <location>
        <begin position="189"/>
        <end position="223"/>
    </location>
</feature>
<evidence type="ECO:0000256" key="2">
    <source>
        <dbReference type="ARBA" id="ARBA00022525"/>
    </source>
</evidence>
<evidence type="ECO:0000259" key="14">
    <source>
        <dbReference type="PROSITE" id="PS50215"/>
    </source>
</evidence>
<dbReference type="GO" id="GO:0006508">
    <property type="term" value="P:proteolysis"/>
    <property type="evidence" value="ECO:0007669"/>
    <property type="project" value="UniProtKB-KW"/>
</dbReference>
<dbReference type="Pfam" id="PF17771">
    <property type="entry name" value="ADAMTS_CR_2"/>
    <property type="match status" value="1"/>
</dbReference>
<dbReference type="InterPro" id="IPR041645">
    <property type="entry name" value="ADAMTS_CR_2"/>
</dbReference>
<feature type="binding site" evidence="11">
    <location>
        <position position="24"/>
    </location>
    <ligand>
        <name>Ca(2+)</name>
        <dbReference type="ChEBI" id="CHEBI:29108"/>
        <label>1</label>
    </ligand>
</feature>
<feature type="binding site" evidence="11">
    <location>
        <position position="142"/>
    </location>
    <ligand>
        <name>Ca(2+)</name>
        <dbReference type="ChEBI" id="CHEBI:29108"/>
        <label>1</label>
    </ligand>
</feature>
<evidence type="ECO:0000256" key="1">
    <source>
        <dbReference type="ARBA" id="ARBA00004613"/>
    </source>
</evidence>
<evidence type="ECO:0000256" key="12">
    <source>
        <dbReference type="PIRSR" id="PIRSR613273-3"/>
    </source>
</evidence>
<keyword evidence="6 11" id="KW-0862">Zinc</keyword>
<dbReference type="InterPro" id="IPR057401">
    <property type="entry name" value="Adt-1/2-like_dom"/>
</dbReference>
<evidence type="ECO:0000256" key="13">
    <source>
        <dbReference type="PROSITE-ProRule" id="PRU00276"/>
    </source>
</evidence>
<dbReference type="PRINTS" id="PR01857">
    <property type="entry name" value="ADAMTSFAMILY"/>
</dbReference>
<dbReference type="Pfam" id="PF05986">
    <property type="entry name" value="ADAMTS_spacer1"/>
    <property type="match status" value="1"/>
</dbReference>
<dbReference type="Gene3D" id="2.60.120.830">
    <property type="match status" value="1"/>
</dbReference>
<name>A0AAV2PGN6_MEGNR</name>
<evidence type="ECO:0000313" key="15">
    <source>
        <dbReference type="EMBL" id="CAL4058618.1"/>
    </source>
</evidence>
<dbReference type="PROSITE" id="PS50215">
    <property type="entry name" value="ADAM_MEPRO"/>
    <property type="match status" value="1"/>
</dbReference>
<feature type="binding site" evidence="11 13">
    <location>
        <position position="87"/>
    </location>
    <ligand>
        <name>Zn(2+)</name>
        <dbReference type="ChEBI" id="CHEBI:29105"/>
        <note>catalytic</note>
    </ligand>
</feature>
<feature type="non-terminal residue" evidence="15">
    <location>
        <position position="602"/>
    </location>
</feature>
<dbReference type="GO" id="GO:0004222">
    <property type="term" value="F:metalloendopeptidase activity"/>
    <property type="evidence" value="ECO:0007669"/>
    <property type="project" value="InterPro"/>
</dbReference>
<keyword evidence="4 11" id="KW-0479">Metal-binding</keyword>
<feature type="disulfide bond" evidence="12">
    <location>
        <begin position="35"/>
        <end position="43"/>
    </location>
</feature>
<dbReference type="InterPro" id="IPR010294">
    <property type="entry name" value="ADAMTS_spacer1"/>
</dbReference>
<feature type="disulfide bond" evidence="12">
    <location>
        <begin position="256"/>
        <end position="294"/>
    </location>
</feature>
<proteinExistence type="predicted"/>
<evidence type="ECO:0000256" key="7">
    <source>
        <dbReference type="ARBA" id="ARBA00023049"/>
    </source>
</evidence>
<comment type="cofactor">
    <cofactor evidence="11">
        <name>Zn(2+)</name>
        <dbReference type="ChEBI" id="CHEBI:29105"/>
    </cofactor>
    <text evidence="11">Binds 1 zinc ion per subunit.</text>
</comment>
<dbReference type="PANTHER" id="PTHR13723">
    <property type="entry name" value="ADAMTS A DISINTEGRIN AND METALLOPROTEASE WITH THROMBOSPONDIN MOTIFS PROTEASE"/>
    <property type="match status" value="1"/>
</dbReference>
<reference evidence="15 16" key="1">
    <citation type="submission" date="2024-05" db="EMBL/GenBank/DDBJ databases">
        <authorList>
            <person name="Wallberg A."/>
        </authorList>
    </citation>
    <scope>NUCLEOTIDE SEQUENCE [LARGE SCALE GENOMIC DNA]</scope>
</reference>
<evidence type="ECO:0000313" key="16">
    <source>
        <dbReference type="Proteomes" id="UP001497623"/>
    </source>
</evidence>
<evidence type="ECO:0000256" key="3">
    <source>
        <dbReference type="ARBA" id="ARBA00022670"/>
    </source>
</evidence>
<feature type="binding site" evidence="11">
    <location>
        <position position="145"/>
    </location>
    <ligand>
        <name>Ca(2+)</name>
        <dbReference type="ChEBI" id="CHEBI:29108"/>
        <label>1</label>
    </ligand>
</feature>
<feature type="disulfide bond" evidence="12">
    <location>
        <begin position="93"/>
        <end position="126"/>
    </location>
</feature>
<evidence type="ECO:0000256" key="4">
    <source>
        <dbReference type="ARBA" id="ARBA00022723"/>
    </source>
</evidence>
<keyword evidence="5" id="KW-0378">Hydrolase</keyword>
<dbReference type="Gene3D" id="2.20.100.10">
    <property type="entry name" value="Thrombospondin type-1 (TSP1) repeat"/>
    <property type="match status" value="1"/>
</dbReference>
<keyword evidence="7" id="KW-0482">Metalloprotease</keyword>
<dbReference type="InterPro" id="IPR050439">
    <property type="entry name" value="ADAMTS_ADAMTS-like"/>
</dbReference>
<feature type="disulfide bond" evidence="12">
    <location>
        <begin position="6"/>
        <end position="61"/>
    </location>
</feature>
<feature type="binding site" evidence="11 13">
    <location>
        <position position="77"/>
    </location>
    <ligand>
        <name>Zn(2+)</name>
        <dbReference type="ChEBI" id="CHEBI:29105"/>
        <note>catalytic</note>
    </ligand>
</feature>
<dbReference type="InterPro" id="IPR013273">
    <property type="entry name" value="ADAMTS/ADAMTS-like"/>
</dbReference>
<dbReference type="Pfam" id="PF25379">
    <property type="entry name" value="Adt-1"/>
    <property type="match status" value="1"/>
</dbReference>
<keyword evidence="2" id="KW-0964">Secreted</keyword>
<dbReference type="Pfam" id="PF00090">
    <property type="entry name" value="TSP_1"/>
    <property type="match status" value="1"/>
</dbReference>
<feature type="disulfide bond" evidence="12">
    <location>
        <begin position="55"/>
        <end position="142"/>
    </location>
</feature>
<dbReference type="GO" id="GO:0005576">
    <property type="term" value="C:extracellular region"/>
    <property type="evidence" value="ECO:0007669"/>
    <property type="project" value="UniProtKB-SubCell"/>
</dbReference>
<evidence type="ECO:0000256" key="8">
    <source>
        <dbReference type="ARBA" id="ARBA00023157"/>
    </source>
</evidence>
<dbReference type="InterPro" id="IPR000884">
    <property type="entry name" value="TSP1_rpt"/>
</dbReference>
<feature type="disulfide bond" evidence="12">
    <location>
        <begin position="252"/>
        <end position="289"/>
    </location>
</feature>
<keyword evidence="3" id="KW-0645">Protease</keyword>
<dbReference type="Proteomes" id="UP001497623">
    <property type="component" value="Unassembled WGS sequence"/>
</dbReference>
<feature type="disulfide bond" evidence="12">
    <location>
        <begin position="267"/>
        <end position="279"/>
    </location>
</feature>
<dbReference type="SUPFAM" id="SSF55486">
    <property type="entry name" value="Metalloproteases ('zincins'), catalytic domain"/>
    <property type="match status" value="1"/>
</dbReference>
<feature type="binding site" evidence="11 13">
    <location>
        <position position="81"/>
    </location>
    <ligand>
        <name>Zn(2+)</name>
        <dbReference type="ChEBI" id="CHEBI:29105"/>
        <note>catalytic</note>
    </ligand>
</feature>
<dbReference type="Gene3D" id="3.40.1620.60">
    <property type="match status" value="2"/>
</dbReference>
<evidence type="ECO:0000256" key="11">
    <source>
        <dbReference type="PIRSR" id="PIRSR613273-2"/>
    </source>
</evidence>
<dbReference type="GO" id="GO:0030198">
    <property type="term" value="P:extracellular matrix organization"/>
    <property type="evidence" value="ECO:0007669"/>
    <property type="project" value="InterPro"/>
</dbReference>
<dbReference type="GO" id="GO:0031012">
    <property type="term" value="C:extracellular matrix"/>
    <property type="evidence" value="ECO:0007669"/>
    <property type="project" value="TreeGrafter"/>
</dbReference>
<organism evidence="15 16">
    <name type="scientific">Meganyctiphanes norvegica</name>
    <name type="common">Northern krill</name>
    <name type="synonym">Thysanopoda norvegica</name>
    <dbReference type="NCBI Taxonomy" id="48144"/>
    <lineage>
        <taxon>Eukaryota</taxon>
        <taxon>Metazoa</taxon>
        <taxon>Ecdysozoa</taxon>
        <taxon>Arthropoda</taxon>
        <taxon>Crustacea</taxon>
        <taxon>Multicrustacea</taxon>
        <taxon>Malacostraca</taxon>
        <taxon>Eumalacostraca</taxon>
        <taxon>Eucarida</taxon>
        <taxon>Euphausiacea</taxon>
        <taxon>Euphausiidae</taxon>
        <taxon>Meganyctiphanes</taxon>
    </lineage>
</organism>
<feature type="active site" evidence="10 13">
    <location>
        <position position="78"/>
    </location>
</feature>
<comment type="subcellular location">
    <subcellularLocation>
        <location evidence="1">Secreted</location>
    </subcellularLocation>
</comment>
<feature type="disulfide bond" evidence="12">
    <location>
        <begin position="217"/>
        <end position="228"/>
    </location>
</feature>
<feature type="disulfide bond" evidence="12">
    <location>
        <begin position="183"/>
        <end position="204"/>
    </location>
</feature>
<dbReference type="Gene3D" id="3.40.390.10">
    <property type="entry name" value="Collagenase (Catalytic Domain)"/>
    <property type="match status" value="1"/>
</dbReference>
<gene>
    <name evidence="15" type="ORF">MNOR_LOCUS62</name>
</gene>
<keyword evidence="9" id="KW-0325">Glycoprotein</keyword>
<dbReference type="InterPro" id="IPR001590">
    <property type="entry name" value="Peptidase_M12B"/>
</dbReference>
<dbReference type="EMBL" id="CAXKWB010000011">
    <property type="protein sequence ID" value="CAL4058618.1"/>
    <property type="molecule type" value="Genomic_DNA"/>
</dbReference>
<dbReference type="InterPro" id="IPR036383">
    <property type="entry name" value="TSP1_rpt_sf"/>
</dbReference>
<dbReference type="Pfam" id="PF01421">
    <property type="entry name" value="Reprolysin"/>
    <property type="match status" value="1"/>
</dbReference>
<dbReference type="SMART" id="SM00209">
    <property type="entry name" value="TSP1"/>
    <property type="match status" value="2"/>
</dbReference>
<keyword evidence="11" id="KW-0106">Calcium</keyword>